<evidence type="ECO:0000256" key="1">
    <source>
        <dbReference type="SAM" id="MobiDB-lite"/>
    </source>
</evidence>
<gene>
    <name evidence="2" type="ORF">HJG60_018837</name>
</gene>
<protein>
    <submittedName>
        <fullName evidence="2">THAP domain containing 10</fullName>
    </submittedName>
</protein>
<comment type="caution">
    <text evidence="2">The sequence shown here is derived from an EMBL/GenBank/DDBJ whole genome shotgun (WGS) entry which is preliminary data.</text>
</comment>
<feature type="region of interest" description="Disordered" evidence="1">
    <location>
        <begin position="102"/>
        <end position="137"/>
    </location>
</feature>
<organism evidence="2 3">
    <name type="scientific">Phyllostomus discolor</name>
    <name type="common">pale spear-nosed bat</name>
    <dbReference type="NCBI Taxonomy" id="89673"/>
    <lineage>
        <taxon>Eukaryota</taxon>
        <taxon>Metazoa</taxon>
        <taxon>Chordata</taxon>
        <taxon>Craniata</taxon>
        <taxon>Vertebrata</taxon>
        <taxon>Euteleostomi</taxon>
        <taxon>Mammalia</taxon>
        <taxon>Eutheria</taxon>
        <taxon>Laurasiatheria</taxon>
        <taxon>Chiroptera</taxon>
        <taxon>Yangochiroptera</taxon>
        <taxon>Phyllostomidae</taxon>
        <taxon>Phyllostominae</taxon>
        <taxon>Phyllostomus</taxon>
    </lineage>
</organism>
<sequence>METAISGLVLSQIYWLKQPLESLVLFVRAGTKLATSVTMTTTTSGPCVFTAHLSSVPGKFVSLCGWLSAFGGGLPGGGGRYPRARYGPDLGLQFSPSGGWRYEEETGGQDAASTGSRRAAGPASPSTKAGFEASLRLGGPPQPYQVGQVAVALPQGPCSVAAVGQLRVGPPRQLVRAQ</sequence>
<dbReference type="Proteomes" id="UP000664940">
    <property type="component" value="Unassembled WGS sequence"/>
</dbReference>
<evidence type="ECO:0000313" key="2">
    <source>
        <dbReference type="EMBL" id="KAF6133296.1"/>
    </source>
</evidence>
<proteinExistence type="predicted"/>
<accession>A0A834EXY1</accession>
<dbReference type="AlphaFoldDB" id="A0A834EXY1"/>
<dbReference type="EMBL" id="JABVXQ010000001">
    <property type="protein sequence ID" value="KAF6133296.1"/>
    <property type="molecule type" value="Genomic_DNA"/>
</dbReference>
<reference evidence="2 3" key="1">
    <citation type="journal article" date="2020" name="Nature">
        <title>Six reference-quality genomes reveal evolution of bat adaptations.</title>
        <authorList>
            <person name="Jebb D."/>
            <person name="Huang Z."/>
            <person name="Pippel M."/>
            <person name="Hughes G.M."/>
            <person name="Lavrichenko K."/>
            <person name="Devanna P."/>
            <person name="Winkler S."/>
            <person name="Jermiin L.S."/>
            <person name="Skirmuntt E.C."/>
            <person name="Katzourakis A."/>
            <person name="Burkitt-Gray L."/>
            <person name="Ray D.A."/>
            <person name="Sullivan K.A.M."/>
            <person name="Roscito J.G."/>
            <person name="Kirilenko B.M."/>
            <person name="Davalos L.M."/>
            <person name="Corthals A.P."/>
            <person name="Power M.L."/>
            <person name="Jones G."/>
            <person name="Ransome R.D."/>
            <person name="Dechmann D.K.N."/>
            <person name="Locatelli A.G."/>
            <person name="Puechmaille S.J."/>
            <person name="Fedrigo O."/>
            <person name="Jarvis E.D."/>
            <person name="Hiller M."/>
            <person name="Vernes S.C."/>
            <person name="Myers E.W."/>
            <person name="Teeling E.C."/>
        </authorList>
    </citation>
    <scope>NUCLEOTIDE SEQUENCE [LARGE SCALE GENOMIC DNA]</scope>
    <source>
        <strain evidence="2">Bat1K_MPI-CBG_1</strain>
    </source>
</reference>
<evidence type="ECO:0000313" key="3">
    <source>
        <dbReference type="Proteomes" id="UP000664940"/>
    </source>
</evidence>
<name>A0A834EXY1_9CHIR</name>